<comment type="caution">
    <text evidence="2">The sequence shown here is derived from an EMBL/GenBank/DDBJ whole genome shotgun (WGS) entry which is preliminary data.</text>
</comment>
<dbReference type="EMBL" id="RWIU01000001">
    <property type="protein sequence ID" value="RSK46396.1"/>
    <property type="molecule type" value="Genomic_DNA"/>
</dbReference>
<organism evidence="2 3">
    <name type="scientific">Hymenobacter perfusus</name>
    <dbReference type="NCBI Taxonomy" id="1236770"/>
    <lineage>
        <taxon>Bacteria</taxon>
        <taxon>Pseudomonadati</taxon>
        <taxon>Bacteroidota</taxon>
        <taxon>Cytophagia</taxon>
        <taxon>Cytophagales</taxon>
        <taxon>Hymenobacteraceae</taxon>
        <taxon>Hymenobacter</taxon>
    </lineage>
</organism>
<keyword evidence="1" id="KW-0812">Transmembrane</keyword>
<reference evidence="2 3" key="1">
    <citation type="submission" date="2018-12" db="EMBL/GenBank/DDBJ databases">
        <authorList>
            <person name="Feng G."/>
            <person name="Zhu H."/>
        </authorList>
    </citation>
    <scope>NUCLEOTIDE SEQUENCE [LARGE SCALE GENOMIC DNA]</scope>
    <source>
        <strain evidence="2 3">LMG 26000</strain>
    </source>
</reference>
<protein>
    <recommendedName>
        <fullName evidence="4">Transposase DDE domain-containing protein</fullName>
    </recommendedName>
</protein>
<dbReference type="OrthoDB" id="706456at2"/>
<keyword evidence="1" id="KW-1133">Transmembrane helix</keyword>
<evidence type="ECO:0000313" key="2">
    <source>
        <dbReference type="EMBL" id="RSK46396.1"/>
    </source>
</evidence>
<dbReference type="AlphaFoldDB" id="A0A428KIX7"/>
<dbReference type="Proteomes" id="UP000270291">
    <property type="component" value="Unassembled WGS sequence"/>
</dbReference>
<gene>
    <name evidence="2" type="ORF">EI293_04305</name>
</gene>
<sequence length="94" mass="10484">MRQRPTAWPWAYTSARNQPATSLHFGPQPACAEVQAVVGKRPLHPAQDFLLQHFRKGIKTCFSQLTARLPKQIHAVTIAGFALKIALFILAHTL</sequence>
<proteinExistence type="predicted"/>
<feature type="transmembrane region" description="Helical" evidence="1">
    <location>
        <begin position="73"/>
        <end position="91"/>
    </location>
</feature>
<accession>A0A428KIX7</accession>
<evidence type="ECO:0000256" key="1">
    <source>
        <dbReference type="SAM" id="Phobius"/>
    </source>
</evidence>
<evidence type="ECO:0000313" key="3">
    <source>
        <dbReference type="Proteomes" id="UP000270291"/>
    </source>
</evidence>
<keyword evidence="3" id="KW-1185">Reference proteome</keyword>
<name>A0A428KIX7_9BACT</name>
<evidence type="ECO:0008006" key="4">
    <source>
        <dbReference type="Google" id="ProtNLM"/>
    </source>
</evidence>
<keyword evidence="1" id="KW-0472">Membrane</keyword>
<dbReference type="RefSeq" id="WP_125435901.1">
    <property type="nucleotide sequence ID" value="NZ_RWIU01000001.1"/>
</dbReference>